<dbReference type="PANTHER" id="PTHR31170:SF23">
    <property type="match status" value="1"/>
</dbReference>
<evidence type="ECO:0000313" key="2">
    <source>
        <dbReference type="EMBL" id="KAF7831396.1"/>
    </source>
</evidence>
<dbReference type="PANTHER" id="PTHR31170">
    <property type="entry name" value="BNAC04G53230D PROTEIN"/>
    <property type="match status" value="1"/>
</dbReference>
<dbReference type="InterPro" id="IPR004158">
    <property type="entry name" value="DUF247_pln"/>
</dbReference>
<keyword evidence="3" id="KW-1185">Reference proteome</keyword>
<dbReference type="EMBL" id="JAAIUW010000005">
    <property type="protein sequence ID" value="KAF7831396.1"/>
    <property type="molecule type" value="Genomic_DNA"/>
</dbReference>
<comment type="caution">
    <text evidence="2">The sequence shown here is derived from an EMBL/GenBank/DDBJ whole genome shotgun (WGS) entry which is preliminary data.</text>
</comment>
<proteinExistence type="predicted"/>
<protein>
    <submittedName>
        <fullName evidence="2">UPF0481 protein</fullName>
    </submittedName>
</protein>
<keyword evidence="1" id="KW-0812">Transmembrane</keyword>
<gene>
    <name evidence="2" type="ORF">G2W53_013729</name>
</gene>
<dbReference type="Proteomes" id="UP000634136">
    <property type="component" value="Unassembled WGS sequence"/>
</dbReference>
<feature type="transmembrane region" description="Helical" evidence="1">
    <location>
        <begin position="379"/>
        <end position="400"/>
    </location>
</feature>
<sequence>MLSQSCCIYKVPHLIRQGNEEAYTPNLVSIGPLHYGNPRLQNMERHKQLLFKQFIDSTETRLEDLIKCVESAVPKVRACYSENIDLSERELVKLILVDATFIIQLFIMWDETDYELFKAGSFFSTPFFRTNIFDDLLLLENQLPFFVLQDLFNRAFPPHVCKDLKLPSFLELTFKSFRFYNMQNVKPNPDTRINHFTDLLRIFYLQKDKSKRSTSTFKYRSNVLSYGASELHEAGVKLKELKGSKCILELKFSGRDLEIPPILVEGRTETLFRNMIALEQFHYPYESYITHYAMLMDCLINTSKDVDVLVHQQIINNMFADSNDVAKIFNGIGNGIVYGNFNSDYHEICTRLNEFFGNPWNNLKATLRNDYCNTPWKTAASIAAIVLLVLTILQTICSVIQLV</sequence>
<name>A0A834WSB2_9FABA</name>
<evidence type="ECO:0000313" key="3">
    <source>
        <dbReference type="Proteomes" id="UP000634136"/>
    </source>
</evidence>
<evidence type="ECO:0000256" key="1">
    <source>
        <dbReference type="SAM" id="Phobius"/>
    </source>
</evidence>
<reference evidence="2" key="1">
    <citation type="submission" date="2020-09" db="EMBL/GenBank/DDBJ databases">
        <title>Genome-Enabled Discovery of Anthraquinone Biosynthesis in Senna tora.</title>
        <authorList>
            <person name="Kang S.-H."/>
            <person name="Pandey R.P."/>
            <person name="Lee C.-M."/>
            <person name="Sim J.-S."/>
            <person name="Jeong J.-T."/>
            <person name="Choi B.-S."/>
            <person name="Jung M."/>
            <person name="Ginzburg D."/>
            <person name="Zhao K."/>
            <person name="Won S.Y."/>
            <person name="Oh T.-J."/>
            <person name="Yu Y."/>
            <person name="Kim N.-H."/>
            <person name="Lee O.R."/>
            <person name="Lee T.-H."/>
            <person name="Bashyal P."/>
            <person name="Kim T.-S."/>
            <person name="Lee W.-H."/>
            <person name="Kawkins C."/>
            <person name="Kim C.-K."/>
            <person name="Kim J.S."/>
            <person name="Ahn B.O."/>
            <person name="Rhee S.Y."/>
            <person name="Sohng J.K."/>
        </authorList>
    </citation>
    <scope>NUCLEOTIDE SEQUENCE</scope>
    <source>
        <tissue evidence="2">Leaf</tissue>
    </source>
</reference>
<dbReference type="Pfam" id="PF03140">
    <property type="entry name" value="DUF247"/>
    <property type="match status" value="1"/>
</dbReference>
<accession>A0A834WSB2</accession>
<dbReference type="OrthoDB" id="672127at2759"/>
<keyword evidence="1" id="KW-0472">Membrane</keyword>
<dbReference type="AlphaFoldDB" id="A0A834WSB2"/>
<keyword evidence="1" id="KW-1133">Transmembrane helix</keyword>
<organism evidence="2 3">
    <name type="scientific">Senna tora</name>
    <dbReference type="NCBI Taxonomy" id="362788"/>
    <lineage>
        <taxon>Eukaryota</taxon>
        <taxon>Viridiplantae</taxon>
        <taxon>Streptophyta</taxon>
        <taxon>Embryophyta</taxon>
        <taxon>Tracheophyta</taxon>
        <taxon>Spermatophyta</taxon>
        <taxon>Magnoliopsida</taxon>
        <taxon>eudicotyledons</taxon>
        <taxon>Gunneridae</taxon>
        <taxon>Pentapetalae</taxon>
        <taxon>rosids</taxon>
        <taxon>fabids</taxon>
        <taxon>Fabales</taxon>
        <taxon>Fabaceae</taxon>
        <taxon>Caesalpinioideae</taxon>
        <taxon>Cassia clade</taxon>
        <taxon>Senna</taxon>
    </lineage>
</organism>